<dbReference type="Pfam" id="PF11721">
    <property type="entry name" value="Malectin"/>
    <property type="match status" value="1"/>
</dbReference>
<dbReference type="Gene3D" id="3.40.850.10">
    <property type="entry name" value="Kinesin motor domain"/>
    <property type="match status" value="1"/>
</dbReference>
<dbReference type="InterPro" id="IPR019821">
    <property type="entry name" value="Kinesin_motor_CS"/>
</dbReference>
<dbReference type="PROSITE" id="PS50067">
    <property type="entry name" value="KINESIN_MOTOR_2"/>
    <property type="match status" value="1"/>
</dbReference>
<feature type="binding site" evidence="7">
    <location>
        <begin position="469"/>
        <end position="476"/>
    </location>
    <ligand>
        <name>ATP</name>
        <dbReference type="ChEBI" id="CHEBI:30616"/>
    </ligand>
</feature>
<organism evidence="11 12">
    <name type="scientific">Linum tenue</name>
    <dbReference type="NCBI Taxonomy" id="586396"/>
    <lineage>
        <taxon>Eukaryota</taxon>
        <taxon>Viridiplantae</taxon>
        <taxon>Streptophyta</taxon>
        <taxon>Embryophyta</taxon>
        <taxon>Tracheophyta</taxon>
        <taxon>Spermatophyta</taxon>
        <taxon>Magnoliopsida</taxon>
        <taxon>eudicotyledons</taxon>
        <taxon>Gunneridae</taxon>
        <taxon>Pentapetalae</taxon>
        <taxon>rosids</taxon>
        <taxon>fabids</taxon>
        <taxon>Malpighiales</taxon>
        <taxon>Linaceae</taxon>
        <taxon>Linum</taxon>
    </lineage>
</organism>
<dbReference type="InterPro" id="IPR021720">
    <property type="entry name" value="Malectin_dom"/>
</dbReference>
<name>A0AAV0J801_9ROSI</name>
<keyword evidence="4 7" id="KW-0067">ATP-binding</keyword>
<evidence type="ECO:0000256" key="7">
    <source>
        <dbReference type="PROSITE-ProRule" id="PRU00283"/>
    </source>
</evidence>
<gene>
    <name evidence="11" type="ORF">LITE_LOCUS12999</name>
</gene>
<dbReference type="PANTHER" id="PTHR47972">
    <property type="entry name" value="KINESIN-LIKE PROTEIN KLP-3"/>
    <property type="match status" value="1"/>
</dbReference>
<dbReference type="Pfam" id="PF00225">
    <property type="entry name" value="Kinesin"/>
    <property type="match status" value="1"/>
</dbReference>
<keyword evidence="6 7" id="KW-0505">Motor protein</keyword>
<comment type="similarity">
    <text evidence="1">Belongs to the TRAFAC class myosin-kinesin ATPase superfamily. Kinesin family. KIN-14 subfamily.</text>
</comment>
<dbReference type="PRINTS" id="PR00380">
    <property type="entry name" value="KINESINHEAVY"/>
</dbReference>
<evidence type="ECO:0000256" key="1">
    <source>
        <dbReference type="ARBA" id="ARBA00010899"/>
    </source>
</evidence>
<sequence>MGDGGSDTGEDPMLDSLICVAGSSIKRSGFIASHSSDERERRVIFVNAGGEELRRQGHSEIEVETDRFFQGGDVLRTDEEVADGGDLPSIYQSARCGNFCYEFRDLPPGDYSVDLHFAEIVYTNGPRGMRVFNVFIQDEKAVSELDVYSIVGANRALQVMNIPVSAGKDGVVSVNFQGVVGSPTVSGICIKQGAPELQLVSSGRDGKSLLCDNCFAPVKLTAAENKAARMSFTAKYEREIRELKAQCQMKQDECYEAWMSLTAANQELEKVRAELDVKFFQNFTLGQAMEKETEKMAKISSKYEHDRRLWVAAIDELERKMKAIKSEHSQLSFEAHQCANSIPGLNQMVTAVQSLVGQYDDLKMKFNEEQERRKKLYNQLLESKGNIRVFCRCRPLNMEEASSRPQTVVEFTDAKDGDLGVLMNGSNKKIYKFDRVYTPKDDQCDVFEDASPVATSVLDGYNVCIFAYGQTGTGKTFTMEGTEQNRGVNYRTLELLFKIAEDRKKTISYDISVSVLEVYNEQVRDLLASSPPAKRLEIKQVSEGVNHVPGVVDMKVENVDEVWNILQTGSNARAVGSNNVNGHSSRSHCMICTVVRAKNLVTGECTRSKLWLVDLAGSERLAKTDVQGERLKEAQSINKSLSALGDVISALATKSSHIPYRNSKLTHLLQDSLGGDSKTLMFVQISPSEHDLGETVSSLNFATRVRGVELGPAKKQSDTTEIQKLKLMLKCKDDTIRKLEENVQVLEGKTKSKEQFSKSQQDKIIDLENQVELKAELCGHLEKRLSHVYEKMQRKEEACYSFQQKVKELEDRLQEQEQASSINSKAKTRELEDAVKEKSQQFQRHTEMLQKQIKMLEEELEAKQGREYMYISEPTDTFQARKVEAKPLKIEADPFSLRSLNSTSSGTLLNRGEQSILLKGTDSLRALRHKRDLQSKGPENNLFLVTPTAHKKPVSAESEPSKARHLDPSRAFARISRGGKPVGSGSSAFPNRVKESDSSRVKIWLR</sequence>
<feature type="domain" description="Kinesin motor" evidence="10">
    <location>
        <begin position="386"/>
        <end position="708"/>
    </location>
</feature>
<dbReference type="AlphaFoldDB" id="A0AAV0J801"/>
<evidence type="ECO:0000313" key="11">
    <source>
        <dbReference type="EMBL" id="CAI0405828.1"/>
    </source>
</evidence>
<dbReference type="InterPro" id="IPR027417">
    <property type="entry name" value="P-loop_NTPase"/>
</dbReference>
<dbReference type="PANTHER" id="PTHR47972:SF51">
    <property type="entry name" value="BINDING PROTEIN, PUTATIVE-RELATED"/>
    <property type="match status" value="1"/>
</dbReference>
<dbReference type="PROSITE" id="PS00411">
    <property type="entry name" value="KINESIN_MOTOR_1"/>
    <property type="match status" value="1"/>
</dbReference>
<evidence type="ECO:0000256" key="5">
    <source>
        <dbReference type="ARBA" id="ARBA00023054"/>
    </source>
</evidence>
<feature type="coiled-coil region" evidence="8">
    <location>
        <begin position="792"/>
        <end position="866"/>
    </location>
</feature>
<dbReference type="FunFam" id="3.40.850.10:FF:000057">
    <property type="entry name" value="kinesin-like protein KIN-14R"/>
    <property type="match status" value="1"/>
</dbReference>
<feature type="coiled-coil region" evidence="8">
    <location>
        <begin position="307"/>
        <end position="379"/>
    </location>
</feature>
<feature type="compositionally biased region" description="Basic and acidic residues" evidence="9">
    <location>
        <begin position="959"/>
        <end position="968"/>
    </location>
</feature>
<evidence type="ECO:0000256" key="9">
    <source>
        <dbReference type="SAM" id="MobiDB-lite"/>
    </source>
</evidence>
<evidence type="ECO:0000256" key="4">
    <source>
        <dbReference type="ARBA" id="ARBA00022840"/>
    </source>
</evidence>
<protein>
    <recommendedName>
        <fullName evidence="10">Kinesin motor domain-containing protein</fullName>
    </recommendedName>
</protein>
<feature type="region of interest" description="Disordered" evidence="9">
    <location>
        <begin position="946"/>
        <end position="1006"/>
    </location>
</feature>
<dbReference type="Proteomes" id="UP001154282">
    <property type="component" value="Unassembled WGS sequence"/>
</dbReference>
<dbReference type="GO" id="GO:0008017">
    <property type="term" value="F:microtubule binding"/>
    <property type="evidence" value="ECO:0007669"/>
    <property type="project" value="InterPro"/>
</dbReference>
<comment type="caution">
    <text evidence="11">The sequence shown here is derived from an EMBL/GenBank/DDBJ whole genome shotgun (WGS) entry which is preliminary data.</text>
</comment>
<evidence type="ECO:0000256" key="2">
    <source>
        <dbReference type="ARBA" id="ARBA00022701"/>
    </source>
</evidence>
<dbReference type="GO" id="GO:0007018">
    <property type="term" value="P:microtubule-based movement"/>
    <property type="evidence" value="ECO:0007669"/>
    <property type="project" value="InterPro"/>
</dbReference>
<dbReference type="SMART" id="SM00129">
    <property type="entry name" value="KISc"/>
    <property type="match status" value="1"/>
</dbReference>
<feature type="coiled-coil region" evidence="8">
    <location>
        <begin position="722"/>
        <end position="749"/>
    </location>
</feature>
<evidence type="ECO:0000313" key="12">
    <source>
        <dbReference type="Proteomes" id="UP001154282"/>
    </source>
</evidence>
<keyword evidence="12" id="KW-1185">Reference proteome</keyword>
<evidence type="ECO:0000256" key="6">
    <source>
        <dbReference type="ARBA" id="ARBA00023175"/>
    </source>
</evidence>
<dbReference type="Gene3D" id="2.60.120.430">
    <property type="entry name" value="Galactose-binding lectin"/>
    <property type="match status" value="1"/>
</dbReference>
<dbReference type="InterPro" id="IPR027640">
    <property type="entry name" value="Kinesin-like_fam"/>
</dbReference>
<keyword evidence="2" id="KW-0493">Microtubule</keyword>
<dbReference type="InterPro" id="IPR001752">
    <property type="entry name" value="Kinesin_motor_dom"/>
</dbReference>
<accession>A0AAV0J801</accession>
<dbReference type="GO" id="GO:0003777">
    <property type="term" value="F:microtubule motor activity"/>
    <property type="evidence" value="ECO:0007669"/>
    <property type="project" value="InterPro"/>
</dbReference>
<keyword evidence="3 7" id="KW-0547">Nucleotide-binding</keyword>
<dbReference type="SUPFAM" id="SSF52540">
    <property type="entry name" value="P-loop containing nucleoside triphosphate hydrolases"/>
    <property type="match status" value="1"/>
</dbReference>
<keyword evidence="5 8" id="KW-0175">Coiled coil</keyword>
<evidence type="ECO:0000259" key="10">
    <source>
        <dbReference type="PROSITE" id="PS50067"/>
    </source>
</evidence>
<evidence type="ECO:0000256" key="3">
    <source>
        <dbReference type="ARBA" id="ARBA00022741"/>
    </source>
</evidence>
<dbReference type="GO" id="GO:0005874">
    <property type="term" value="C:microtubule"/>
    <property type="evidence" value="ECO:0007669"/>
    <property type="project" value="UniProtKB-KW"/>
</dbReference>
<evidence type="ECO:0000256" key="8">
    <source>
        <dbReference type="SAM" id="Coils"/>
    </source>
</evidence>
<proteinExistence type="inferred from homology"/>
<reference evidence="11" key="1">
    <citation type="submission" date="2022-08" db="EMBL/GenBank/DDBJ databases">
        <authorList>
            <person name="Gutierrez-Valencia J."/>
        </authorList>
    </citation>
    <scope>NUCLEOTIDE SEQUENCE</scope>
</reference>
<dbReference type="GO" id="GO:0005524">
    <property type="term" value="F:ATP binding"/>
    <property type="evidence" value="ECO:0007669"/>
    <property type="project" value="UniProtKB-UniRule"/>
</dbReference>
<dbReference type="EMBL" id="CAMGYJ010000004">
    <property type="protein sequence ID" value="CAI0405828.1"/>
    <property type="molecule type" value="Genomic_DNA"/>
</dbReference>
<dbReference type="CDD" id="cd01366">
    <property type="entry name" value="KISc_C_terminal"/>
    <property type="match status" value="1"/>
</dbReference>
<dbReference type="InterPro" id="IPR036961">
    <property type="entry name" value="Kinesin_motor_dom_sf"/>
</dbReference>